<gene>
    <name evidence="3" type="ORF">D0Y65_008619</name>
</gene>
<feature type="transmembrane region" description="Helical" evidence="2">
    <location>
        <begin position="6"/>
        <end position="26"/>
    </location>
</feature>
<keyword evidence="2" id="KW-1133">Transmembrane helix</keyword>
<dbReference type="AlphaFoldDB" id="A0A445KUX1"/>
<dbReference type="Gramene" id="XM_028371181.1">
    <property type="protein sequence ID" value="XP_028226982.1"/>
    <property type="gene ID" value="LOC114408055"/>
</dbReference>
<keyword evidence="4" id="KW-1185">Reference proteome</keyword>
<accession>A0A445KUX1</accession>
<evidence type="ECO:0000256" key="2">
    <source>
        <dbReference type="SAM" id="Phobius"/>
    </source>
</evidence>
<evidence type="ECO:0000313" key="4">
    <source>
        <dbReference type="Proteomes" id="UP000289340"/>
    </source>
</evidence>
<reference evidence="3 4" key="1">
    <citation type="submission" date="2018-09" db="EMBL/GenBank/DDBJ databases">
        <title>A high-quality reference genome of wild soybean provides a powerful tool to mine soybean genomes.</title>
        <authorList>
            <person name="Xie M."/>
            <person name="Chung C.Y.L."/>
            <person name="Li M.-W."/>
            <person name="Wong F.-L."/>
            <person name="Chan T.-F."/>
            <person name="Lam H.-M."/>
        </authorList>
    </citation>
    <scope>NUCLEOTIDE SEQUENCE [LARGE SCALE GENOMIC DNA]</scope>
    <source>
        <strain evidence="4">cv. W05</strain>
        <tissue evidence="3">Hypocotyl of etiolated seedlings</tissue>
    </source>
</reference>
<feature type="compositionally biased region" description="Low complexity" evidence="1">
    <location>
        <begin position="75"/>
        <end position="85"/>
    </location>
</feature>
<organism evidence="3 4">
    <name type="scientific">Glycine soja</name>
    <name type="common">Wild soybean</name>
    <dbReference type="NCBI Taxonomy" id="3848"/>
    <lineage>
        <taxon>Eukaryota</taxon>
        <taxon>Viridiplantae</taxon>
        <taxon>Streptophyta</taxon>
        <taxon>Embryophyta</taxon>
        <taxon>Tracheophyta</taxon>
        <taxon>Spermatophyta</taxon>
        <taxon>Magnoliopsida</taxon>
        <taxon>eudicotyledons</taxon>
        <taxon>Gunneridae</taxon>
        <taxon>Pentapetalae</taxon>
        <taxon>rosids</taxon>
        <taxon>fabids</taxon>
        <taxon>Fabales</taxon>
        <taxon>Fabaceae</taxon>
        <taxon>Papilionoideae</taxon>
        <taxon>50 kb inversion clade</taxon>
        <taxon>NPAAA clade</taxon>
        <taxon>indigoferoid/millettioid clade</taxon>
        <taxon>Phaseoleae</taxon>
        <taxon>Glycine</taxon>
        <taxon>Glycine subgen. Soja</taxon>
    </lineage>
</organism>
<name>A0A445KUX1_GLYSO</name>
<keyword evidence="2" id="KW-0812">Transmembrane</keyword>
<dbReference type="PANTHER" id="PTHR38396:SF1">
    <property type="entry name" value="TRANSMEMBRANE PROTEIN"/>
    <property type="match status" value="1"/>
</dbReference>
<dbReference type="EMBL" id="QZWG01000004">
    <property type="protein sequence ID" value="RZC14771.1"/>
    <property type="molecule type" value="Genomic_DNA"/>
</dbReference>
<evidence type="ECO:0000313" key="3">
    <source>
        <dbReference type="EMBL" id="RZC14771.1"/>
    </source>
</evidence>
<feature type="compositionally biased region" description="Polar residues" evidence="1">
    <location>
        <begin position="86"/>
        <end position="99"/>
    </location>
</feature>
<feature type="region of interest" description="Disordered" evidence="1">
    <location>
        <begin position="75"/>
        <end position="102"/>
    </location>
</feature>
<dbReference type="PANTHER" id="PTHR38396">
    <property type="entry name" value="TRANSMEMBRANE PROTEIN"/>
    <property type="match status" value="1"/>
</dbReference>
<comment type="caution">
    <text evidence="3">The sequence shown here is derived from an EMBL/GenBank/DDBJ whole genome shotgun (WGS) entry which is preliminary data.</text>
</comment>
<evidence type="ECO:0000256" key="1">
    <source>
        <dbReference type="SAM" id="MobiDB-lite"/>
    </source>
</evidence>
<protein>
    <submittedName>
        <fullName evidence="3">Uncharacterized protein</fullName>
    </submittedName>
</protein>
<proteinExistence type="predicted"/>
<dbReference type="Proteomes" id="UP000289340">
    <property type="component" value="Chromosome 4"/>
</dbReference>
<keyword evidence="2" id="KW-0472">Membrane</keyword>
<sequence>MSERTLVPIFVFWAFLTIITPTLILLSENSKADLDSNGNITEGMKLGIMIGYTQKYSIRTASPLAKSEEELALAPAPETLPTPSSGTNTTRVTPTGSMSHHNHTLIGNRTDDGLTLFSPTKIHVQVKQAYIR</sequence>